<protein>
    <submittedName>
        <fullName evidence="1">Uncharacterized protein</fullName>
    </submittedName>
</protein>
<gene>
    <name evidence="1" type="ORF">PS880_05894</name>
</gene>
<reference evidence="1 2" key="1">
    <citation type="submission" date="2019-09" db="EMBL/GenBank/DDBJ databases">
        <authorList>
            <person name="Chandra G."/>
            <person name="Truman W A."/>
        </authorList>
    </citation>
    <scope>NUCLEOTIDE SEQUENCE [LARGE SCALE GENOMIC DNA]</scope>
    <source>
        <strain evidence="1">PS880</strain>
    </source>
</reference>
<evidence type="ECO:0000313" key="2">
    <source>
        <dbReference type="Proteomes" id="UP000375525"/>
    </source>
</evidence>
<name>A0A5E7Q7S1_PSEFL</name>
<sequence>MAHLVETLSFACATPWHRLGNQLTQKQPIEVWQREAGMDWKIVESPVHFKSETFGHLGAFHSLPGLQVFYRLGTKGSLLVALLGL</sequence>
<dbReference type="AlphaFoldDB" id="A0A5E7Q7S1"/>
<evidence type="ECO:0000313" key="1">
    <source>
        <dbReference type="EMBL" id="VVP58216.1"/>
    </source>
</evidence>
<dbReference type="EMBL" id="CABVIH010000042">
    <property type="protein sequence ID" value="VVP58216.1"/>
    <property type="molecule type" value="Genomic_DNA"/>
</dbReference>
<accession>A0A5E7Q7S1</accession>
<organism evidence="1 2">
    <name type="scientific">Pseudomonas fluorescens</name>
    <dbReference type="NCBI Taxonomy" id="294"/>
    <lineage>
        <taxon>Bacteria</taxon>
        <taxon>Pseudomonadati</taxon>
        <taxon>Pseudomonadota</taxon>
        <taxon>Gammaproteobacteria</taxon>
        <taxon>Pseudomonadales</taxon>
        <taxon>Pseudomonadaceae</taxon>
        <taxon>Pseudomonas</taxon>
    </lineage>
</organism>
<proteinExistence type="predicted"/>
<dbReference type="Proteomes" id="UP000375525">
    <property type="component" value="Unassembled WGS sequence"/>
</dbReference>